<accession>A0A7K3W0U6</accession>
<dbReference type="PANTHER" id="PTHR30024:SF47">
    <property type="entry name" value="TAURINE-BINDING PERIPLASMIC PROTEIN"/>
    <property type="match status" value="1"/>
</dbReference>
<name>A0A7K3W0U6_9ACTN</name>
<protein>
    <submittedName>
        <fullName evidence="5">ABC transporter substrate-binding protein</fullName>
    </submittedName>
</protein>
<sequence length="290" mass="30250">MHLRTSVFALQTPLVAAAAEGFFADEGLEVSFESTTSSRAQMQQLTSGDVDVAQTAADNVIGLAAAGRGGARIVHVADLGIDQMVVARAGLGSWADVRGGRVAVDAADSGYAYVLYSLLEDQGISRAEYQLLPVGGPAPRFQQLCSGTADVGLLNPHLASRALAEGLSVIARAADSFPGYPNLVVATSAAAAVDRRAELAAYCRAVDRAVAWAHDPAHADRATELLMEARACGAEEARALYESERSLRSTPRPSAEDVRTGLELVAELRERMGGGRVPLSGYFAPVVGAA</sequence>
<dbReference type="AlphaFoldDB" id="A0A7K3W0U6"/>
<evidence type="ECO:0000313" key="5">
    <source>
        <dbReference type="EMBL" id="NEK58248.1"/>
    </source>
</evidence>
<evidence type="ECO:0000259" key="4">
    <source>
        <dbReference type="Pfam" id="PF09084"/>
    </source>
</evidence>
<dbReference type="PANTHER" id="PTHR30024">
    <property type="entry name" value="ALIPHATIC SULFONATES-BINDING PROTEIN-RELATED"/>
    <property type="match status" value="1"/>
</dbReference>
<comment type="subcellular location">
    <subcellularLocation>
        <location evidence="1">Periplasm</location>
    </subcellularLocation>
</comment>
<evidence type="ECO:0000256" key="1">
    <source>
        <dbReference type="ARBA" id="ARBA00004418"/>
    </source>
</evidence>
<dbReference type="Proteomes" id="UP000470246">
    <property type="component" value="Unassembled WGS sequence"/>
</dbReference>
<dbReference type="RefSeq" id="WP_163481606.1">
    <property type="nucleotide sequence ID" value="NZ_JAAGWF010000009.1"/>
</dbReference>
<dbReference type="Pfam" id="PF09084">
    <property type="entry name" value="NMT1"/>
    <property type="match status" value="1"/>
</dbReference>
<keyword evidence="3" id="KW-0732">Signal</keyword>
<feature type="domain" description="SsuA/THI5-like" evidence="4">
    <location>
        <begin position="12"/>
        <end position="217"/>
    </location>
</feature>
<comment type="similarity">
    <text evidence="2">Belongs to the bacterial solute-binding protein SsuA/TauA family.</text>
</comment>
<dbReference type="GO" id="GO:0042918">
    <property type="term" value="P:alkanesulfonate transmembrane transport"/>
    <property type="evidence" value="ECO:0007669"/>
    <property type="project" value="TreeGrafter"/>
</dbReference>
<dbReference type="EMBL" id="JAAGWF010000009">
    <property type="protein sequence ID" value="NEK58248.1"/>
    <property type="molecule type" value="Genomic_DNA"/>
</dbReference>
<gene>
    <name evidence="5" type="ORF">GCU56_10235</name>
</gene>
<dbReference type="GO" id="GO:0042597">
    <property type="term" value="C:periplasmic space"/>
    <property type="evidence" value="ECO:0007669"/>
    <property type="project" value="UniProtKB-SubCell"/>
</dbReference>
<evidence type="ECO:0000256" key="2">
    <source>
        <dbReference type="ARBA" id="ARBA00010742"/>
    </source>
</evidence>
<keyword evidence="6" id="KW-1185">Reference proteome</keyword>
<evidence type="ECO:0000313" key="6">
    <source>
        <dbReference type="Proteomes" id="UP000470246"/>
    </source>
</evidence>
<reference evidence="5 6" key="1">
    <citation type="submission" date="2020-02" db="EMBL/GenBank/DDBJ databases">
        <title>Geodermatophilus sabuli CPCC 205279 I12A-02694.</title>
        <authorList>
            <person name="Jiang Z."/>
        </authorList>
    </citation>
    <scope>NUCLEOTIDE SEQUENCE [LARGE SCALE GENOMIC DNA]</scope>
    <source>
        <strain evidence="5 6">I12A-02694</strain>
    </source>
</reference>
<dbReference type="Gene3D" id="3.40.190.10">
    <property type="entry name" value="Periplasmic binding protein-like II"/>
    <property type="match status" value="2"/>
</dbReference>
<dbReference type="InterPro" id="IPR015168">
    <property type="entry name" value="SsuA/THI5"/>
</dbReference>
<comment type="caution">
    <text evidence="5">The sequence shown here is derived from an EMBL/GenBank/DDBJ whole genome shotgun (WGS) entry which is preliminary data.</text>
</comment>
<organism evidence="5 6">
    <name type="scientific">Geodermatophilus sabuli</name>
    <dbReference type="NCBI Taxonomy" id="1564158"/>
    <lineage>
        <taxon>Bacteria</taxon>
        <taxon>Bacillati</taxon>
        <taxon>Actinomycetota</taxon>
        <taxon>Actinomycetes</taxon>
        <taxon>Geodermatophilales</taxon>
        <taxon>Geodermatophilaceae</taxon>
        <taxon>Geodermatophilus</taxon>
    </lineage>
</organism>
<evidence type="ECO:0000256" key="3">
    <source>
        <dbReference type="ARBA" id="ARBA00022729"/>
    </source>
</evidence>
<dbReference type="SUPFAM" id="SSF53850">
    <property type="entry name" value="Periplasmic binding protein-like II"/>
    <property type="match status" value="1"/>
</dbReference>
<proteinExistence type="inferred from homology"/>